<protein>
    <submittedName>
        <fullName evidence="8">ATP-dependent helicase HrpB</fullName>
    </submittedName>
</protein>
<dbReference type="SUPFAM" id="SSF52540">
    <property type="entry name" value="P-loop containing nucleoside triphosphate hydrolases"/>
    <property type="match status" value="1"/>
</dbReference>
<dbReference type="PANTHER" id="PTHR43519">
    <property type="entry name" value="ATP-DEPENDENT RNA HELICASE HRPB"/>
    <property type="match status" value="1"/>
</dbReference>
<dbReference type="SMART" id="SM00487">
    <property type="entry name" value="DEXDc"/>
    <property type="match status" value="1"/>
</dbReference>
<dbReference type="Pfam" id="PF00270">
    <property type="entry name" value="DEAD"/>
    <property type="match status" value="1"/>
</dbReference>
<dbReference type="CDD" id="cd17990">
    <property type="entry name" value="DEXHc_HrpB"/>
    <property type="match status" value="1"/>
</dbReference>
<dbReference type="InterPro" id="IPR011545">
    <property type="entry name" value="DEAD/DEAH_box_helicase_dom"/>
</dbReference>
<dbReference type="AlphaFoldDB" id="A0A927BTZ6"/>
<evidence type="ECO:0000256" key="2">
    <source>
        <dbReference type="ARBA" id="ARBA00022801"/>
    </source>
</evidence>
<proteinExistence type="predicted"/>
<dbReference type="GO" id="GO:0016787">
    <property type="term" value="F:hydrolase activity"/>
    <property type="evidence" value="ECO:0007669"/>
    <property type="project" value="UniProtKB-KW"/>
</dbReference>
<name>A0A927BTZ6_9BACL</name>
<dbReference type="FunFam" id="3.40.50.300:FF:002125">
    <property type="entry name" value="ATP-dependent helicase HrpB"/>
    <property type="match status" value="1"/>
</dbReference>
<comment type="caution">
    <text evidence="8">The sequence shown here is derived from an EMBL/GenBank/DDBJ whole genome shotgun (WGS) entry which is preliminary data.</text>
</comment>
<dbReference type="InterPro" id="IPR049614">
    <property type="entry name" value="HrpB_DEXH"/>
</dbReference>
<dbReference type="SMART" id="SM00847">
    <property type="entry name" value="HA2"/>
    <property type="match status" value="1"/>
</dbReference>
<evidence type="ECO:0000256" key="4">
    <source>
        <dbReference type="ARBA" id="ARBA00022840"/>
    </source>
</evidence>
<dbReference type="NCBIfam" id="TIGR01970">
    <property type="entry name" value="DEAH_box_HrpB"/>
    <property type="match status" value="1"/>
</dbReference>
<gene>
    <name evidence="8" type="primary">hrpB</name>
    <name evidence="8" type="ORF">IDH44_16395</name>
</gene>
<keyword evidence="1" id="KW-0547">Nucleotide-binding</keyword>
<evidence type="ECO:0000313" key="9">
    <source>
        <dbReference type="Proteomes" id="UP000621560"/>
    </source>
</evidence>
<feature type="region of interest" description="Disordered" evidence="5">
    <location>
        <begin position="508"/>
        <end position="559"/>
    </location>
</feature>
<organism evidence="8 9">
    <name type="scientific">Paenibacillus sabuli</name>
    <dbReference type="NCBI Taxonomy" id="2772509"/>
    <lineage>
        <taxon>Bacteria</taxon>
        <taxon>Bacillati</taxon>
        <taxon>Bacillota</taxon>
        <taxon>Bacilli</taxon>
        <taxon>Bacillales</taxon>
        <taxon>Paenibacillaceae</taxon>
        <taxon>Paenibacillus</taxon>
    </lineage>
</organism>
<dbReference type="RefSeq" id="WP_190919472.1">
    <property type="nucleotide sequence ID" value="NZ_JACXIZ010000027.1"/>
</dbReference>
<dbReference type="Proteomes" id="UP000621560">
    <property type="component" value="Unassembled WGS sequence"/>
</dbReference>
<feature type="domain" description="Helicase ATP-binding" evidence="6">
    <location>
        <begin position="21"/>
        <end position="185"/>
    </location>
</feature>
<evidence type="ECO:0000256" key="1">
    <source>
        <dbReference type="ARBA" id="ARBA00022741"/>
    </source>
</evidence>
<keyword evidence="3 8" id="KW-0347">Helicase</keyword>
<sequence length="880" mass="95991">MKSRQTVDTALPVVQCLPQLREALRQRGCAVLVAPPGAGKTTIVPLALLDEPWLEGRKLLLLEPRRLAARAAARHMAAKLGEPVGQTVGYRMRLETKVGPSTRIEVVTEGVLTRMLQADPGLEQAGAILFDEYHERSLHADLGLALALQARELLRPELRLIAMSATLEAEPVAALLGDAPVIRSEGRVYPVETIYAPPAGQERLEVSAAALLVRALHEQPQGDLLVFLPGVAELRRTAAQLQRRLEHAGASVRLLHGNLPLEEQDAALQPDPQGKRKIVLATSIAESSLTVEGVRTVVDCGWMRVSRFSPRTGMSRLETVPVSQASADQRRGRAGRVAPGACYRLWSEAGHDRLPAAGEPEIRQSDLAPLALELAQWGAADASELKWLDPPPPAALRQAGELLLRLGALDADHRITAHGRRMAELGGHPRLAHMVLRAVDAGLGPEACLLAALLGERDPLRREGGGRPEADLRLRFEALLGRIPPGHDLDPSAAARIRRTAGQWRRAGRVQAHASVAVPRDGGPKNRDGGDLLSDGGAMQQDGGAISRDASDSSDQSDPSLCGALLAHAYPDRIAQRRGTGRYVLSGGRGAALAELQALSSAPYLVVVELDDKGEESRIDLAAPLDQGRLERELADEMEQAVHVNWNRARHAVEAREQLRLGALVLRERAAHHIDADVRLGALLSGIREEGLQLLPWTRPLRQLQQRLCFMHASDPPAWPDASDEALLGELELWLGPFAAGMRSAAELQRVQLREALESRLSWQERRQLEELAPTHVQVPSGSRIPVDYGDPAAPVLAVRLQELFGLRDTPRIGGGRIALTLHLLSPAQRPMQVTRDLRSFWAEAYFEVKKDLKGRYPKHYWPDNPLEAPPTRRVKPRGS</sequence>
<evidence type="ECO:0000256" key="3">
    <source>
        <dbReference type="ARBA" id="ARBA00022806"/>
    </source>
</evidence>
<keyword evidence="9" id="KW-1185">Reference proteome</keyword>
<dbReference type="PANTHER" id="PTHR43519:SF1">
    <property type="entry name" value="ATP-DEPENDENT RNA HELICASE HRPB"/>
    <property type="match status" value="1"/>
</dbReference>
<dbReference type="PIRSF" id="PIRSF005496">
    <property type="entry name" value="ATP_hel_hrpB"/>
    <property type="match status" value="1"/>
</dbReference>
<evidence type="ECO:0000256" key="5">
    <source>
        <dbReference type="SAM" id="MobiDB-lite"/>
    </source>
</evidence>
<reference evidence="8" key="1">
    <citation type="submission" date="2020-09" db="EMBL/GenBank/DDBJ databases">
        <title>A novel bacterium of genus Paenibacillus, isolated from South China Sea.</title>
        <authorList>
            <person name="Huang H."/>
            <person name="Mo K."/>
            <person name="Hu Y."/>
        </authorList>
    </citation>
    <scope>NUCLEOTIDE SEQUENCE</scope>
    <source>
        <strain evidence="8">IB182496</strain>
    </source>
</reference>
<feature type="domain" description="Helicase C-terminal" evidence="7">
    <location>
        <begin position="211"/>
        <end position="378"/>
    </location>
</feature>
<dbReference type="InterPro" id="IPR007502">
    <property type="entry name" value="Helicase-assoc_dom"/>
</dbReference>
<dbReference type="PROSITE" id="PS51194">
    <property type="entry name" value="HELICASE_CTER"/>
    <property type="match status" value="1"/>
</dbReference>
<dbReference type="EMBL" id="JACXIZ010000027">
    <property type="protein sequence ID" value="MBD2846778.1"/>
    <property type="molecule type" value="Genomic_DNA"/>
</dbReference>
<dbReference type="GO" id="GO:0003676">
    <property type="term" value="F:nucleic acid binding"/>
    <property type="evidence" value="ECO:0007669"/>
    <property type="project" value="InterPro"/>
</dbReference>
<dbReference type="Pfam" id="PF00271">
    <property type="entry name" value="Helicase_C"/>
    <property type="match status" value="1"/>
</dbReference>
<keyword evidence="2" id="KW-0378">Hydrolase</keyword>
<dbReference type="Pfam" id="PF08482">
    <property type="entry name" value="HrpB_C"/>
    <property type="match status" value="1"/>
</dbReference>
<keyword evidence="4" id="KW-0067">ATP-binding</keyword>
<dbReference type="GO" id="GO:0004386">
    <property type="term" value="F:helicase activity"/>
    <property type="evidence" value="ECO:0007669"/>
    <property type="project" value="UniProtKB-KW"/>
</dbReference>
<dbReference type="InterPro" id="IPR010225">
    <property type="entry name" value="HrpB"/>
</dbReference>
<dbReference type="InterPro" id="IPR001650">
    <property type="entry name" value="Helicase_C-like"/>
</dbReference>
<dbReference type="Gene3D" id="1.20.120.1080">
    <property type="match status" value="1"/>
</dbReference>
<dbReference type="SMART" id="SM00490">
    <property type="entry name" value="HELICc"/>
    <property type="match status" value="1"/>
</dbReference>
<accession>A0A927BTZ6</accession>
<evidence type="ECO:0000259" key="6">
    <source>
        <dbReference type="PROSITE" id="PS51192"/>
    </source>
</evidence>
<evidence type="ECO:0000313" key="8">
    <source>
        <dbReference type="EMBL" id="MBD2846778.1"/>
    </source>
</evidence>
<dbReference type="Gene3D" id="3.40.50.300">
    <property type="entry name" value="P-loop containing nucleotide triphosphate hydrolases"/>
    <property type="match status" value="2"/>
</dbReference>
<dbReference type="CDD" id="cd18791">
    <property type="entry name" value="SF2_C_RHA"/>
    <property type="match status" value="1"/>
</dbReference>
<dbReference type="GO" id="GO:0005524">
    <property type="term" value="F:ATP binding"/>
    <property type="evidence" value="ECO:0007669"/>
    <property type="project" value="UniProtKB-KW"/>
</dbReference>
<dbReference type="PROSITE" id="PS51192">
    <property type="entry name" value="HELICASE_ATP_BIND_1"/>
    <property type="match status" value="1"/>
</dbReference>
<dbReference type="InterPro" id="IPR013689">
    <property type="entry name" value="RNA_helicase_ATP-dep_HrpB_C"/>
</dbReference>
<dbReference type="InterPro" id="IPR027417">
    <property type="entry name" value="P-loop_NTPase"/>
</dbReference>
<feature type="region of interest" description="Disordered" evidence="5">
    <location>
        <begin position="860"/>
        <end position="880"/>
    </location>
</feature>
<evidence type="ECO:0000259" key="7">
    <source>
        <dbReference type="PROSITE" id="PS51194"/>
    </source>
</evidence>
<dbReference type="InterPro" id="IPR014001">
    <property type="entry name" value="Helicase_ATP-bd"/>
</dbReference>